<dbReference type="EMBL" id="CP109441">
    <property type="protein sequence ID" value="WUV45511.1"/>
    <property type="molecule type" value="Genomic_DNA"/>
</dbReference>
<organism evidence="2 3">
    <name type="scientific">Nocardia vinacea</name>
    <dbReference type="NCBI Taxonomy" id="96468"/>
    <lineage>
        <taxon>Bacteria</taxon>
        <taxon>Bacillati</taxon>
        <taxon>Actinomycetota</taxon>
        <taxon>Actinomycetes</taxon>
        <taxon>Mycobacteriales</taxon>
        <taxon>Nocardiaceae</taxon>
        <taxon>Nocardia</taxon>
    </lineage>
</organism>
<proteinExistence type="predicted"/>
<dbReference type="Gene3D" id="3.90.1200.10">
    <property type="match status" value="1"/>
</dbReference>
<reference evidence="2" key="1">
    <citation type="submission" date="2022-10" db="EMBL/GenBank/DDBJ databases">
        <title>The complete genomes of actinobacterial strains from the NBC collection.</title>
        <authorList>
            <person name="Joergensen T.S."/>
            <person name="Alvarez Arevalo M."/>
            <person name="Sterndorff E.B."/>
            <person name="Faurdal D."/>
            <person name="Vuksanovic O."/>
            <person name="Mourched A.-S."/>
            <person name="Charusanti P."/>
            <person name="Shaw S."/>
            <person name="Blin K."/>
            <person name="Weber T."/>
        </authorList>
    </citation>
    <scope>NUCLEOTIDE SEQUENCE</scope>
    <source>
        <strain evidence="2">NBC_01482</strain>
    </source>
</reference>
<feature type="domain" description="Aminoglycoside phosphotransferase" evidence="1">
    <location>
        <begin position="80"/>
        <end position="309"/>
    </location>
</feature>
<evidence type="ECO:0000313" key="3">
    <source>
        <dbReference type="Proteomes" id="UP001432062"/>
    </source>
</evidence>
<dbReference type="PANTHER" id="PTHR11012:SF30">
    <property type="entry name" value="PROTEIN KINASE-LIKE DOMAIN-CONTAINING"/>
    <property type="match status" value="1"/>
</dbReference>
<accession>A0ABZ1YR67</accession>
<evidence type="ECO:0000259" key="1">
    <source>
        <dbReference type="Pfam" id="PF01636"/>
    </source>
</evidence>
<protein>
    <submittedName>
        <fullName evidence="2">Ecdysteroid 22-kinase family protein</fullName>
    </submittedName>
</protein>
<gene>
    <name evidence="2" type="ORF">OG563_41495</name>
</gene>
<name>A0ABZ1YR67_9NOCA</name>
<dbReference type="SUPFAM" id="SSF56112">
    <property type="entry name" value="Protein kinase-like (PK-like)"/>
    <property type="match status" value="1"/>
</dbReference>
<dbReference type="Pfam" id="PF01636">
    <property type="entry name" value="APH"/>
    <property type="match status" value="1"/>
</dbReference>
<keyword evidence="3" id="KW-1185">Reference proteome</keyword>
<dbReference type="PANTHER" id="PTHR11012">
    <property type="entry name" value="PROTEIN KINASE-LIKE DOMAIN-CONTAINING"/>
    <property type="match status" value="1"/>
</dbReference>
<dbReference type="Proteomes" id="UP001432062">
    <property type="component" value="Chromosome"/>
</dbReference>
<evidence type="ECO:0000313" key="2">
    <source>
        <dbReference type="EMBL" id="WUV45511.1"/>
    </source>
</evidence>
<dbReference type="RefSeq" id="WP_329408877.1">
    <property type="nucleotide sequence ID" value="NZ_CP109441.1"/>
</dbReference>
<sequence length="385" mass="42406">MQPLDTALGLGMAAREAVRAGLDRAVPGRAAIPLRIHEVTEQWLSAALGLRPDAITSVRVLDAHSGTAARARIAVKSDSGEIPEHLFVKLPPCNYLQHVLMNVFRLGTREILAYRALGANPPIRVPRCYVAHCDRLRRRSVLVLEDLSGTAKFRTVVEKVTRAEAQAVIDAMADLHLAFWSSDRFTNDLRPLTARTTADIRLGDLIRRRFLHDITGHTKDLIPEAMKRHCRIFYQRSADIDAFWAAQPQTLIHGDPHLGNLFFTDAGPGFLDWQIATAGVGIRDVAYFANASVEPDLLRSIERELVERYAARLTAAGIAVDLERLWTLYRAGITELFLAAVCTAEAGERMQPFEVSRVGVERAVAGAAAHDSFAVLAALVDGKRA</sequence>
<dbReference type="InterPro" id="IPR002575">
    <property type="entry name" value="Aminoglycoside_PTrfase"/>
</dbReference>
<dbReference type="InterPro" id="IPR011009">
    <property type="entry name" value="Kinase-like_dom_sf"/>
</dbReference>